<sequence length="105" mass="11444">MARTFWNSSDPFTGVAVSAVTSDTIDVRDAFDVMISWRTISGLTSRVTLQMYVASAGVPEVFVEGRWSNWTMAWPYRRLTCSTGIERPASVGAVAFSDSANAGKL</sequence>
<dbReference type="EMBL" id="LAZR01030174">
    <property type="protein sequence ID" value="KKL57416.1"/>
    <property type="molecule type" value="Genomic_DNA"/>
</dbReference>
<proteinExistence type="predicted"/>
<evidence type="ECO:0000313" key="1">
    <source>
        <dbReference type="EMBL" id="KKL57416.1"/>
    </source>
</evidence>
<accession>A0A0F9DUI2</accession>
<organism evidence="1">
    <name type="scientific">marine sediment metagenome</name>
    <dbReference type="NCBI Taxonomy" id="412755"/>
    <lineage>
        <taxon>unclassified sequences</taxon>
        <taxon>metagenomes</taxon>
        <taxon>ecological metagenomes</taxon>
    </lineage>
</organism>
<gene>
    <name evidence="1" type="ORF">LCGC14_2235610</name>
</gene>
<comment type="caution">
    <text evidence="1">The sequence shown here is derived from an EMBL/GenBank/DDBJ whole genome shotgun (WGS) entry which is preliminary data.</text>
</comment>
<reference evidence="1" key="1">
    <citation type="journal article" date="2015" name="Nature">
        <title>Complex archaea that bridge the gap between prokaryotes and eukaryotes.</title>
        <authorList>
            <person name="Spang A."/>
            <person name="Saw J.H."/>
            <person name="Jorgensen S.L."/>
            <person name="Zaremba-Niedzwiedzka K."/>
            <person name="Martijn J."/>
            <person name="Lind A.E."/>
            <person name="van Eijk R."/>
            <person name="Schleper C."/>
            <person name="Guy L."/>
            <person name="Ettema T.J."/>
        </authorList>
    </citation>
    <scope>NUCLEOTIDE SEQUENCE</scope>
</reference>
<name>A0A0F9DUI2_9ZZZZ</name>
<protein>
    <submittedName>
        <fullName evidence="1">Uncharacterized protein</fullName>
    </submittedName>
</protein>
<dbReference type="AlphaFoldDB" id="A0A0F9DUI2"/>